<dbReference type="Proteomes" id="UP001212152">
    <property type="component" value="Unassembled WGS sequence"/>
</dbReference>
<organism evidence="2 3">
    <name type="scientific">Geranomyces variabilis</name>
    <dbReference type="NCBI Taxonomy" id="109894"/>
    <lineage>
        <taxon>Eukaryota</taxon>
        <taxon>Fungi</taxon>
        <taxon>Fungi incertae sedis</taxon>
        <taxon>Chytridiomycota</taxon>
        <taxon>Chytridiomycota incertae sedis</taxon>
        <taxon>Chytridiomycetes</taxon>
        <taxon>Spizellomycetales</taxon>
        <taxon>Powellomycetaceae</taxon>
        <taxon>Geranomyces</taxon>
    </lineage>
</organism>
<keyword evidence="3" id="KW-1185">Reference proteome</keyword>
<evidence type="ECO:0000313" key="2">
    <source>
        <dbReference type="EMBL" id="KAJ3175393.1"/>
    </source>
</evidence>
<sequence>MATPYISPSTTPLHITPLKSAPAPPATLLKNLTAFLASSSSANAGTNTSHGSTAATAGISPDVAYQLAALCKNVQWHVDGRVDSLPVAQGAEKDAAATESTPAEAPKKKKAKKAGSKWA</sequence>
<name>A0AAD5TL83_9FUNG</name>
<feature type="region of interest" description="Disordered" evidence="1">
    <location>
        <begin position="89"/>
        <end position="119"/>
    </location>
</feature>
<reference evidence="2" key="1">
    <citation type="submission" date="2020-05" db="EMBL/GenBank/DDBJ databases">
        <title>Phylogenomic resolution of chytrid fungi.</title>
        <authorList>
            <person name="Stajich J.E."/>
            <person name="Amses K."/>
            <person name="Simmons R."/>
            <person name="Seto K."/>
            <person name="Myers J."/>
            <person name="Bonds A."/>
            <person name="Quandt C.A."/>
            <person name="Barry K."/>
            <person name="Liu P."/>
            <person name="Grigoriev I."/>
            <person name="Longcore J.E."/>
            <person name="James T.Y."/>
        </authorList>
    </citation>
    <scope>NUCLEOTIDE SEQUENCE</scope>
    <source>
        <strain evidence="2">JEL0379</strain>
    </source>
</reference>
<accession>A0AAD5TL83</accession>
<dbReference type="EMBL" id="JADGJQ010000052">
    <property type="protein sequence ID" value="KAJ3175393.1"/>
    <property type="molecule type" value="Genomic_DNA"/>
</dbReference>
<feature type="compositionally biased region" description="Basic residues" evidence="1">
    <location>
        <begin position="107"/>
        <end position="119"/>
    </location>
</feature>
<proteinExistence type="predicted"/>
<protein>
    <submittedName>
        <fullName evidence="2">Uncharacterized protein</fullName>
    </submittedName>
</protein>
<gene>
    <name evidence="2" type="ORF">HDU87_006213</name>
</gene>
<evidence type="ECO:0000256" key="1">
    <source>
        <dbReference type="SAM" id="MobiDB-lite"/>
    </source>
</evidence>
<dbReference type="AlphaFoldDB" id="A0AAD5TL83"/>
<evidence type="ECO:0000313" key="3">
    <source>
        <dbReference type="Proteomes" id="UP001212152"/>
    </source>
</evidence>
<comment type="caution">
    <text evidence="2">The sequence shown here is derived from an EMBL/GenBank/DDBJ whole genome shotgun (WGS) entry which is preliminary data.</text>
</comment>